<dbReference type="GO" id="GO:0047804">
    <property type="term" value="F:cysteine-S-conjugate beta-lyase activity"/>
    <property type="evidence" value="ECO:0007669"/>
    <property type="project" value="UniProtKB-EC"/>
</dbReference>
<sequence>MRRRGSLKWDRYDPSVLPCWVAEMDFDMAEPVRRAVADLSAAGAFQYPLRGGRPPDRLVADAFAERMERRYGWPVDPDCTLVVTDLVQAIYAAVTAFTRKGEGVAVQLPAYPPFRAAVEDTGRHAVAWPADPGPGGYGWDLGRLSQDSRPAAKLLILCNPHNPTGRMLSRTELAALADHVVRNDLIVVADEIHADIVYDGRAHIPFASLGPEVARRTVTLHSATKSFGIPGLRCAVMHFGSRALLERFTAVLHPRLLGQSSIAGIEATLAAWRDGQEWFDAVLAHLQGMRDYVRAVLRAEMPEIGLHPPQATYLAWLDCSAMGLDRPAGEFFLHHAKVAFSAGETFDPQASQFIRMNFATSKPLIDEILDRMRQAMRSR</sequence>
<comment type="cofactor">
    <cofactor evidence="1">
        <name>pyridoxal 5'-phosphate</name>
        <dbReference type="ChEBI" id="CHEBI:597326"/>
    </cofactor>
</comment>
<evidence type="ECO:0000256" key="4">
    <source>
        <dbReference type="ARBA" id="ARBA00023239"/>
    </source>
</evidence>
<dbReference type="Gene3D" id="3.90.1150.10">
    <property type="entry name" value="Aspartate Aminotransferase, domain 1"/>
    <property type="match status" value="1"/>
</dbReference>
<dbReference type="InterPro" id="IPR015422">
    <property type="entry name" value="PyrdxlP-dep_Trfase_small"/>
</dbReference>
<evidence type="ECO:0000313" key="8">
    <source>
        <dbReference type="Proteomes" id="UP000324927"/>
    </source>
</evidence>
<evidence type="ECO:0000256" key="5">
    <source>
        <dbReference type="ARBA" id="ARBA00037974"/>
    </source>
</evidence>
<dbReference type="PANTHER" id="PTHR43525">
    <property type="entry name" value="PROTEIN MALY"/>
    <property type="match status" value="1"/>
</dbReference>
<evidence type="ECO:0000256" key="3">
    <source>
        <dbReference type="ARBA" id="ARBA00022898"/>
    </source>
</evidence>
<keyword evidence="4" id="KW-0456">Lyase</keyword>
<organism evidence="7 8">
    <name type="scientific">Azospirillum lipoferum</name>
    <dbReference type="NCBI Taxonomy" id="193"/>
    <lineage>
        <taxon>Bacteria</taxon>
        <taxon>Pseudomonadati</taxon>
        <taxon>Pseudomonadota</taxon>
        <taxon>Alphaproteobacteria</taxon>
        <taxon>Rhodospirillales</taxon>
        <taxon>Azospirillaceae</taxon>
        <taxon>Azospirillum</taxon>
    </lineage>
</organism>
<dbReference type="PANTHER" id="PTHR43525:SF1">
    <property type="entry name" value="PROTEIN MALY"/>
    <property type="match status" value="1"/>
</dbReference>
<dbReference type="Pfam" id="PF00155">
    <property type="entry name" value="Aminotran_1_2"/>
    <property type="match status" value="1"/>
</dbReference>
<dbReference type="SUPFAM" id="SSF53383">
    <property type="entry name" value="PLP-dependent transferases"/>
    <property type="match status" value="1"/>
</dbReference>
<dbReference type="InterPro" id="IPR051798">
    <property type="entry name" value="Class-II_PLP-Dep_Aminotrans"/>
</dbReference>
<dbReference type="InterPro" id="IPR004839">
    <property type="entry name" value="Aminotransferase_I/II_large"/>
</dbReference>
<dbReference type="InterPro" id="IPR015421">
    <property type="entry name" value="PyrdxlP-dep_Trfase_major"/>
</dbReference>
<feature type="domain" description="Aminotransferase class I/classII large" evidence="6">
    <location>
        <begin position="31"/>
        <end position="371"/>
    </location>
</feature>
<evidence type="ECO:0000313" key="7">
    <source>
        <dbReference type="EMBL" id="KAA0595014.1"/>
    </source>
</evidence>
<protein>
    <recommendedName>
        <fullName evidence="2">cysteine-S-conjugate beta-lyase</fullName>
        <ecNumber evidence="2">4.4.1.13</ecNumber>
    </recommendedName>
</protein>
<dbReference type="EMBL" id="VTTN01000007">
    <property type="protein sequence ID" value="KAA0595014.1"/>
    <property type="molecule type" value="Genomic_DNA"/>
</dbReference>
<comment type="caution">
    <text evidence="7">The sequence shown here is derived from an EMBL/GenBank/DDBJ whole genome shotgun (WGS) entry which is preliminary data.</text>
</comment>
<dbReference type="Gene3D" id="3.40.640.10">
    <property type="entry name" value="Type I PLP-dependent aspartate aminotransferase-like (Major domain)"/>
    <property type="match status" value="1"/>
</dbReference>
<accession>A0A5A9GN34</accession>
<dbReference type="GO" id="GO:0030170">
    <property type="term" value="F:pyridoxal phosphate binding"/>
    <property type="evidence" value="ECO:0007669"/>
    <property type="project" value="InterPro"/>
</dbReference>
<name>A0A5A9GN34_AZOLI</name>
<evidence type="ECO:0000259" key="6">
    <source>
        <dbReference type="Pfam" id="PF00155"/>
    </source>
</evidence>
<reference evidence="7 8" key="1">
    <citation type="submission" date="2019-08" db="EMBL/GenBank/DDBJ databases">
        <authorList>
            <person name="Grouzdev D."/>
            <person name="Tikhonova E."/>
            <person name="Kravchenko I."/>
        </authorList>
    </citation>
    <scope>NUCLEOTIDE SEQUENCE [LARGE SCALE GENOMIC DNA]</scope>
    <source>
        <strain evidence="7 8">59b</strain>
    </source>
</reference>
<dbReference type="InterPro" id="IPR015424">
    <property type="entry name" value="PyrdxlP-dep_Trfase"/>
</dbReference>
<dbReference type="GO" id="GO:0008483">
    <property type="term" value="F:transaminase activity"/>
    <property type="evidence" value="ECO:0007669"/>
    <property type="project" value="UniProtKB-KW"/>
</dbReference>
<keyword evidence="3" id="KW-0663">Pyridoxal phosphate</keyword>
<gene>
    <name evidence="7" type="ORF">FZ942_19070</name>
</gene>
<comment type="similarity">
    <text evidence="5">Belongs to the class-II pyridoxal-phosphate-dependent aminotransferase family. MalY/PatB cystathionine beta-lyase subfamily.</text>
</comment>
<keyword evidence="7" id="KW-0032">Aminotransferase</keyword>
<proteinExistence type="inferred from homology"/>
<dbReference type="Proteomes" id="UP000324927">
    <property type="component" value="Unassembled WGS sequence"/>
</dbReference>
<dbReference type="OrthoDB" id="3224382at2"/>
<keyword evidence="8" id="KW-1185">Reference proteome</keyword>
<evidence type="ECO:0000256" key="2">
    <source>
        <dbReference type="ARBA" id="ARBA00012224"/>
    </source>
</evidence>
<dbReference type="CDD" id="cd00609">
    <property type="entry name" value="AAT_like"/>
    <property type="match status" value="1"/>
</dbReference>
<evidence type="ECO:0000256" key="1">
    <source>
        <dbReference type="ARBA" id="ARBA00001933"/>
    </source>
</evidence>
<dbReference type="AlphaFoldDB" id="A0A5A9GN34"/>
<keyword evidence="7" id="KW-0808">Transferase</keyword>
<dbReference type="EC" id="4.4.1.13" evidence="2"/>